<dbReference type="Pfam" id="PF01965">
    <property type="entry name" value="DJ-1_PfpI"/>
    <property type="match status" value="1"/>
</dbReference>
<feature type="chain" id="PRO_5007108318" evidence="1">
    <location>
        <begin position="27"/>
        <end position="226"/>
    </location>
</feature>
<dbReference type="NCBIfam" id="TIGR01409">
    <property type="entry name" value="TAT_signal_seq"/>
    <property type="match status" value="1"/>
</dbReference>
<comment type="caution">
    <text evidence="3">The sequence shown here is derived from an EMBL/GenBank/DDBJ whole genome shotgun (WGS) entry which is preliminary data.</text>
</comment>
<name>A0A101URA3_9ACTN</name>
<accession>A0A101URA3</accession>
<evidence type="ECO:0000313" key="4">
    <source>
        <dbReference type="Proteomes" id="UP000053260"/>
    </source>
</evidence>
<dbReference type="InterPro" id="IPR029062">
    <property type="entry name" value="Class_I_gatase-like"/>
</dbReference>
<dbReference type="AlphaFoldDB" id="A0A101URA3"/>
<protein>
    <submittedName>
        <fullName evidence="3">AraC family transcriptional regulator</fullName>
    </submittedName>
</protein>
<evidence type="ECO:0000256" key="1">
    <source>
        <dbReference type="SAM" id="SignalP"/>
    </source>
</evidence>
<dbReference type="EMBL" id="LMXB01000112">
    <property type="protein sequence ID" value="KUO15421.1"/>
    <property type="molecule type" value="Genomic_DNA"/>
</dbReference>
<dbReference type="RefSeq" id="WP_067033151.1">
    <property type="nucleotide sequence ID" value="NZ_KQ949117.1"/>
</dbReference>
<proteinExistence type="predicted"/>
<dbReference type="SUPFAM" id="SSF52317">
    <property type="entry name" value="Class I glutamine amidotransferase-like"/>
    <property type="match status" value="1"/>
</dbReference>
<dbReference type="InterPro" id="IPR019546">
    <property type="entry name" value="TAT_signal_bac_arc"/>
</dbReference>
<gene>
    <name evidence="3" type="ORF">AQJ91_41475</name>
</gene>
<sequence length="226" mass="23831">MERRTFLQASALSTGLVATGAPLASAASPLRVQILLYEGVEELDSIAPFDVLSIAATMGGAIRTTLVSTNKPTMVTASRGLRIEVPRGWSPQDADVLIVPGGMRHDQPGSGMHRLLADKAFIRRLADVEAIMVGVCTGVMALSAAGFTRGRPATTHSDTKAALAAQGAKVVNARVVDDGDLVTCGGITSGLDAAVWLVERFLGAQFANQVETVLEYERRGTVWRNS</sequence>
<dbReference type="Proteomes" id="UP000053260">
    <property type="component" value="Unassembled WGS sequence"/>
</dbReference>
<dbReference type="PANTHER" id="PTHR43130:SF2">
    <property type="entry name" value="DJ-1_PFPI DOMAIN-CONTAINING PROTEIN"/>
    <property type="match status" value="1"/>
</dbReference>
<feature type="signal peptide" evidence="1">
    <location>
        <begin position="1"/>
        <end position="26"/>
    </location>
</feature>
<dbReference type="STRING" id="909626.AQJ91_41475"/>
<dbReference type="CDD" id="cd03139">
    <property type="entry name" value="GATase1_PfpI_2"/>
    <property type="match status" value="1"/>
</dbReference>
<dbReference type="InterPro" id="IPR052158">
    <property type="entry name" value="INH-QAR"/>
</dbReference>
<dbReference type="OrthoDB" id="4265717at2"/>
<dbReference type="InterPro" id="IPR002818">
    <property type="entry name" value="DJ-1/PfpI"/>
</dbReference>
<evidence type="ECO:0000259" key="2">
    <source>
        <dbReference type="Pfam" id="PF01965"/>
    </source>
</evidence>
<dbReference type="InterPro" id="IPR006311">
    <property type="entry name" value="TAT_signal"/>
</dbReference>
<dbReference type="Gene3D" id="3.40.50.880">
    <property type="match status" value="1"/>
</dbReference>
<keyword evidence="1" id="KW-0732">Signal</keyword>
<dbReference type="GO" id="GO:0006355">
    <property type="term" value="P:regulation of DNA-templated transcription"/>
    <property type="evidence" value="ECO:0007669"/>
    <property type="project" value="TreeGrafter"/>
</dbReference>
<dbReference type="PROSITE" id="PS51318">
    <property type="entry name" value="TAT"/>
    <property type="match status" value="1"/>
</dbReference>
<reference evidence="3 4" key="1">
    <citation type="submission" date="2015-10" db="EMBL/GenBank/DDBJ databases">
        <title>Draft genome sequence of Streptomyces sp. RV15, isolated from a marine sponge.</title>
        <authorList>
            <person name="Ruckert C."/>
            <person name="Abdelmohsen U.R."/>
            <person name="Winkler A."/>
            <person name="Hentschel U."/>
            <person name="Kalinowski J."/>
            <person name="Kampfer P."/>
            <person name="Glaeser S."/>
        </authorList>
    </citation>
    <scope>NUCLEOTIDE SEQUENCE [LARGE SCALE GENOMIC DNA]</scope>
    <source>
        <strain evidence="3 4">RV15</strain>
    </source>
</reference>
<keyword evidence="4" id="KW-1185">Reference proteome</keyword>
<organism evidence="3 4">
    <name type="scientific">Streptomyces dysideae</name>
    <dbReference type="NCBI Taxonomy" id="909626"/>
    <lineage>
        <taxon>Bacteria</taxon>
        <taxon>Bacillati</taxon>
        <taxon>Actinomycetota</taxon>
        <taxon>Actinomycetes</taxon>
        <taxon>Kitasatosporales</taxon>
        <taxon>Streptomycetaceae</taxon>
        <taxon>Streptomyces</taxon>
    </lineage>
</organism>
<dbReference type="PANTHER" id="PTHR43130">
    <property type="entry name" value="ARAC-FAMILY TRANSCRIPTIONAL REGULATOR"/>
    <property type="match status" value="1"/>
</dbReference>
<evidence type="ECO:0000313" key="3">
    <source>
        <dbReference type="EMBL" id="KUO15421.1"/>
    </source>
</evidence>
<feature type="domain" description="DJ-1/PfpI" evidence="2">
    <location>
        <begin position="31"/>
        <end position="198"/>
    </location>
</feature>